<protein>
    <submittedName>
        <fullName evidence="1">Uncharacterized protein</fullName>
    </submittedName>
</protein>
<name>A0A2R8BUC2_9RHOB</name>
<evidence type="ECO:0000313" key="2">
    <source>
        <dbReference type="Proteomes" id="UP000244912"/>
    </source>
</evidence>
<keyword evidence="2" id="KW-1185">Reference proteome</keyword>
<dbReference type="EMBL" id="ONZF01000003">
    <property type="protein sequence ID" value="SPJ23759.1"/>
    <property type="molecule type" value="Genomic_DNA"/>
</dbReference>
<reference evidence="1 2" key="1">
    <citation type="submission" date="2018-03" db="EMBL/GenBank/DDBJ databases">
        <authorList>
            <person name="Keele B.F."/>
        </authorList>
    </citation>
    <scope>NUCLEOTIDE SEQUENCE [LARGE SCALE GENOMIC DNA]</scope>
    <source>
        <strain evidence="1 2">CECT 8504</strain>
    </source>
</reference>
<evidence type="ECO:0000313" key="1">
    <source>
        <dbReference type="EMBL" id="SPJ23759.1"/>
    </source>
</evidence>
<dbReference type="Proteomes" id="UP000244912">
    <property type="component" value="Unassembled WGS sequence"/>
</dbReference>
<dbReference type="RefSeq" id="WP_108893626.1">
    <property type="nucleotide sequence ID" value="NZ_ONZF01000003.1"/>
</dbReference>
<organism evidence="1 2">
    <name type="scientific">Palleronia abyssalis</name>
    <dbReference type="NCBI Taxonomy" id="1501240"/>
    <lineage>
        <taxon>Bacteria</taxon>
        <taxon>Pseudomonadati</taxon>
        <taxon>Pseudomonadota</taxon>
        <taxon>Alphaproteobacteria</taxon>
        <taxon>Rhodobacterales</taxon>
        <taxon>Roseobacteraceae</taxon>
        <taxon>Palleronia</taxon>
    </lineage>
</organism>
<accession>A0A2R8BUC2</accession>
<gene>
    <name evidence="1" type="ORF">PAA8504_01574</name>
</gene>
<dbReference type="AlphaFoldDB" id="A0A2R8BUC2"/>
<proteinExistence type="predicted"/>
<sequence length="303" mass="35251">MSTAQLVWRAGAIGEIVLSDAEATSIFQSNAFISDLWEIEEAFRALWRAHFEFEKRQLIYALECDRQLDARLPGHEFLDTPYADLNISAQTFLSSSRVFEERIRKRIPKHKAVGVLEADLNAIFSEKYDNSFSYRLCYALRNHAMHNSSPLHGVSLRRKRVQSADYSPKGNSRSKVSFESTTDAEELINNEKINKKFRQELRDLLEKTHSFTAASREFLDQIIIIRKEIYERLHQHLIGSIETQEVYKERLKLETSTDGNSAQLNFGQKSIYINYVFLQKLDGFLKEFRHPWVARTFISSETD</sequence>